<proteinExistence type="predicted"/>
<comment type="caution">
    <text evidence="1">The sequence shown here is derived from an EMBL/GenBank/DDBJ whole genome shotgun (WGS) entry which is preliminary data.</text>
</comment>
<protein>
    <submittedName>
        <fullName evidence="1">Uncharacterized protein</fullName>
    </submittedName>
</protein>
<gene>
    <name evidence="1" type="ORF">NQ176_g4524</name>
</gene>
<evidence type="ECO:0000313" key="2">
    <source>
        <dbReference type="Proteomes" id="UP001143910"/>
    </source>
</evidence>
<dbReference type="Proteomes" id="UP001143910">
    <property type="component" value="Unassembled WGS sequence"/>
</dbReference>
<name>A0ACC1NEX5_9HYPO</name>
<sequence length="564" mass="61983">MDDLTRDSSDEELSIPHLRLNAVTEALLADLDPTGTATQDKRASYHQRRNFGSRRDLGTKESVDAVREGDGSGGFKDGNAVETVGGDKVSLGPKFTSLQKPPRRPRRLLQSEVEDTALERGDEGEEEIGSALPNDRRRASYREQAEDNQLQSSPDDASRRQQSPPMAVESPSSSSLEKPMRKVVISKPKPVAKTPSPPRQRPAPPPPPATNVPDVVIPAATVSADDERARTAPTKHRKIVVNGISYRILNKLGRGGSGRVYTVLSPDMKTWAFKAIPFASLDQRAIRQIRNEVALLQSLRATDRVAYLKDWCVAESKNAIHIIMELGQIDLENLIKKRMEQEKMFDPVFAAYYWREMLRCIAAIHAVDVVHSDIKPANFVSVNGVLKIVDFGIAHNLPDDTVNVYSDHQAGTPNYMAPETLKMLSGRSGPGGDPGSSSSRCVRFGKPSDMWSLGCVLHLMVYGRQPFAHIHGMGPKLMAIVDPTCVIELERHGFGARRVPEAMLRTMEACLNRDPAKRPTAAGLLEGSEDGLLQRMDGGPWCHLHRPTGNASVESGQIPASRKE</sequence>
<accession>A0ACC1NEX5</accession>
<keyword evidence="2" id="KW-1185">Reference proteome</keyword>
<organism evidence="1 2">
    <name type="scientific">Zarea fungicola</name>
    <dbReference type="NCBI Taxonomy" id="93591"/>
    <lineage>
        <taxon>Eukaryota</taxon>
        <taxon>Fungi</taxon>
        <taxon>Dikarya</taxon>
        <taxon>Ascomycota</taxon>
        <taxon>Pezizomycotina</taxon>
        <taxon>Sordariomycetes</taxon>
        <taxon>Hypocreomycetidae</taxon>
        <taxon>Hypocreales</taxon>
        <taxon>Cordycipitaceae</taxon>
        <taxon>Zarea</taxon>
    </lineage>
</organism>
<dbReference type="EMBL" id="JANJQO010000499">
    <property type="protein sequence ID" value="KAJ2977166.1"/>
    <property type="molecule type" value="Genomic_DNA"/>
</dbReference>
<evidence type="ECO:0000313" key="1">
    <source>
        <dbReference type="EMBL" id="KAJ2977166.1"/>
    </source>
</evidence>
<reference evidence="1" key="1">
    <citation type="submission" date="2022-08" db="EMBL/GenBank/DDBJ databases">
        <title>Genome Sequence of Lecanicillium fungicola.</title>
        <authorList>
            <person name="Buettner E."/>
        </authorList>
    </citation>
    <scope>NUCLEOTIDE SEQUENCE</scope>
    <source>
        <strain evidence="1">Babe33</strain>
    </source>
</reference>